<dbReference type="Proteomes" id="UP000199092">
    <property type="component" value="Chromosome I"/>
</dbReference>
<dbReference type="InterPro" id="IPR035905">
    <property type="entry name" value="Barstar-like_sf"/>
</dbReference>
<sequence>MTGDRPPLTPGVYRMADAATVAQRLASSGWDARPVGAARTTPALYASLAAALALPSWFGANLDALWDCLADLDRPTALVLAGWDGFARAQPRQARRLLELFAERAAQDPPFVVVLAAG</sequence>
<name>A0A1H1P9J8_9ACTN</name>
<feature type="domain" description="Barstar (barnase inhibitor)" evidence="2">
    <location>
        <begin position="38"/>
        <end position="114"/>
    </location>
</feature>
<keyword evidence="4" id="KW-1185">Reference proteome</keyword>
<comment type="similarity">
    <text evidence="1">Belongs to the barstar family.</text>
</comment>
<accession>A0A1H1P9J8</accession>
<dbReference type="SUPFAM" id="SSF52038">
    <property type="entry name" value="Barstar-related"/>
    <property type="match status" value="1"/>
</dbReference>
<dbReference type="AlphaFoldDB" id="A0A1H1P9J8"/>
<dbReference type="InterPro" id="IPR000468">
    <property type="entry name" value="Barstar"/>
</dbReference>
<gene>
    <name evidence="3" type="ORF">SAMN04488543_1024</name>
</gene>
<reference evidence="3 4" key="1">
    <citation type="submission" date="2016-10" db="EMBL/GenBank/DDBJ databases">
        <authorList>
            <person name="de Groot N.N."/>
        </authorList>
    </citation>
    <scope>NUCLEOTIDE SEQUENCE [LARGE SCALE GENOMIC DNA]</scope>
    <source>
        <strain evidence="3 4">DSM 21741</strain>
    </source>
</reference>
<evidence type="ECO:0000259" key="2">
    <source>
        <dbReference type="Pfam" id="PF01337"/>
    </source>
</evidence>
<evidence type="ECO:0000313" key="4">
    <source>
        <dbReference type="Proteomes" id="UP000199092"/>
    </source>
</evidence>
<dbReference type="Gene3D" id="3.30.370.10">
    <property type="entry name" value="Barstar-like"/>
    <property type="match status" value="1"/>
</dbReference>
<evidence type="ECO:0000256" key="1">
    <source>
        <dbReference type="ARBA" id="ARBA00006845"/>
    </source>
</evidence>
<dbReference type="Pfam" id="PF01337">
    <property type="entry name" value="Barstar"/>
    <property type="match status" value="1"/>
</dbReference>
<proteinExistence type="inferred from homology"/>
<organism evidence="3 4">
    <name type="scientific">Friedmanniella luteola</name>
    <dbReference type="NCBI Taxonomy" id="546871"/>
    <lineage>
        <taxon>Bacteria</taxon>
        <taxon>Bacillati</taxon>
        <taxon>Actinomycetota</taxon>
        <taxon>Actinomycetes</taxon>
        <taxon>Propionibacteriales</taxon>
        <taxon>Nocardioidaceae</taxon>
        <taxon>Friedmanniella</taxon>
    </lineage>
</organism>
<dbReference type="RefSeq" id="WP_091410758.1">
    <property type="nucleotide sequence ID" value="NZ_LT629749.1"/>
</dbReference>
<dbReference type="EMBL" id="LT629749">
    <property type="protein sequence ID" value="SDS07794.1"/>
    <property type="molecule type" value="Genomic_DNA"/>
</dbReference>
<protein>
    <submittedName>
        <fullName evidence="3">Barstar (Barnase inhibitor)</fullName>
    </submittedName>
</protein>
<dbReference type="STRING" id="546871.SAMN04488543_1024"/>
<evidence type="ECO:0000313" key="3">
    <source>
        <dbReference type="EMBL" id="SDS07794.1"/>
    </source>
</evidence>